<feature type="transmembrane region" description="Helical" evidence="5">
    <location>
        <begin position="77"/>
        <end position="95"/>
    </location>
</feature>
<feature type="transmembrane region" description="Helical" evidence="5">
    <location>
        <begin position="46"/>
        <end position="65"/>
    </location>
</feature>
<dbReference type="InterPro" id="IPR051598">
    <property type="entry name" value="TSUP/Inactive_protease-like"/>
</dbReference>
<dbReference type="OrthoDB" id="9151526at2"/>
<dbReference type="InterPro" id="IPR002781">
    <property type="entry name" value="TM_pro_TauE-like"/>
</dbReference>
<feature type="transmembrane region" description="Helical" evidence="5">
    <location>
        <begin position="6"/>
        <end position="39"/>
    </location>
</feature>
<reference evidence="7" key="1">
    <citation type="submission" date="2018-05" db="EMBL/GenBank/DDBJ databases">
        <authorList>
            <person name="Liu B.-T."/>
        </authorList>
    </citation>
    <scope>NUCLEOTIDE SEQUENCE [LARGE SCALE GENOMIC DNA]</scope>
    <source>
        <strain evidence="7">WD6-1</strain>
    </source>
</reference>
<evidence type="ECO:0000313" key="6">
    <source>
        <dbReference type="EMBL" id="PWE17385.1"/>
    </source>
</evidence>
<dbReference type="RefSeq" id="WP_109252616.1">
    <property type="nucleotide sequence ID" value="NZ_QEXV01000003.1"/>
</dbReference>
<feature type="transmembrane region" description="Helical" evidence="5">
    <location>
        <begin position="150"/>
        <end position="171"/>
    </location>
</feature>
<feature type="transmembrane region" description="Helical" evidence="5">
    <location>
        <begin position="102"/>
        <end position="119"/>
    </location>
</feature>
<dbReference type="Pfam" id="PF01925">
    <property type="entry name" value="TauE"/>
    <property type="match status" value="1"/>
</dbReference>
<name>A0A2U2BTQ5_9PROT</name>
<evidence type="ECO:0000256" key="3">
    <source>
        <dbReference type="ARBA" id="ARBA00022989"/>
    </source>
</evidence>
<protein>
    <recommendedName>
        <fullName evidence="5">Probable membrane transporter protein</fullName>
    </recommendedName>
</protein>
<dbReference type="PANTHER" id="PTHR43701">
    <property type="entry name" value="MEMBRANE TRANSPORTER PROTEIN MJ0441-RELATED"/>
    <property type="match status" value="1"/>
</dbReference>
<dbReference type="EMBL" id="QEXV01000003">
    <property type="protein sequence ID" value="PWE17385.1"/>
    <property type="molecule type" value="Genomic_DNA"/>
</dbReference>
<comment type="similarity">
    <text evidence="5">Belongs to the 4-toluene sulfonate uptake permease (TSUP) (TC 2.A.102) family.</text>
</comment>
<organism evidence="6 7">
    <name type="scientific">Marinicauda salina</name>
    <dbReference type="NCBI Taxonomy" id="2135793"/>
    <lineage>
        <taxon>Bacteria</taxon>
        <taxon>Pseudomonadati</taxon>
        <taxon>Pseudomonadota</taxon>
        <taxon>Alphaproteobacteria</taxon>
        <taxon>Maricaulales</taxon>
        <taxon>Maricaulaceae</taxon>
        <taxon>Marinicauda</taxon>
    </lineage>
</organism>
<keyword evidence="4 5" id="KW-0472">Membrane</keyword>
<dbReference type="Proteomes" id="UP000245168">
    <property type="component" value="Unassembled WGS sequence"/>
</dbReference>
<evidence type="ECO:0000256" key="5">
    <source>
        <dbReference type="RuleBase" id="RU363041"/>
    </source>
</evidence>
<keyword evidence="5" id="KW-1003">Cell membrane</keyword>
<feature type="transmembrane region" description="Helical" evidence="5">
    <location>
        <begin position="208"/>
        <end position="229"/>
    </location>
</feature>
<feature type="transmembrane region" description="Helical" evidence="5">
    <location>
        <begin position="241"/>
        <end position="263"/>
    </location>
</feature>
<comment type="subcellular location">
    <subcellularLocation>
        <location evidence="5">Cell membrane</location>
        <topology evidence="5">Multi-pass membrane protein</topology>
    </subcellularLocation>
    <subcellularLocation>
        <location evidence="1">Membrane</location>
        <topology evidence="1">Multi-pass membrane protein</topology>
    </subcellularLocation>
</comment>
<keyword evidence="2 5" id="KW-0812">Transmembrane</keyword>
<gene>
    <name evidence="6" type="ORF">DDZ18_06790</name>
</gene>
<accession>A0A2U2BTQ5</accession>
<dbReference type="PANTHER" id="PTHR43701:SF2">
    <property type="entry name" value="MEMBRANE TRANSPORTER PROTEIN YJNA-RELATED"/>
    <property type="match status" value="1"/>
</dbReference>
<evidence type="ECO:0000313" key="7">
    <source>
        <dbReference type="Proteomes" id="UP000245168"/>
    </source>
</evidence>
<sequence length="264" mass="26374">MFEASLIASLLSGAVVGLVLGLIGGGGSILAVPLLVYVVGMDDPHAAIGTSAFAVAVSAAFNLVFHARAGTVKWRCALVFAAFGVVGAALGSTLGKITEGQLLLTLFGLIMIAVGAAMLRRQAGGEDAEVKLTRDSAARLLPRLGASGTLVGALSGFFGIGGGFLVVPGLIAATAMPLLNSIGSSLVAVTAFGATTAANYALAGWVDWPVAGLFIAGGFAGGLLGAWLARVLGGRRNALKYLFSAVVIGFGLFIAIRGALVLFA</sequence>
<evidence type="ECO:0000256" key="2">
    <source>
        <dbReference type="ARBA" id="ARBA00022692"/>
    </source>
</evidence>
<dbReference type="GO" id="GO:0005886">
    <property type="term" value="C:plasma membrane"/>
    <property type="evidence" value="ECO:0007669"/>
    <property type="project" value="UniProtKB-SubCell"/>
</dbReference>
<dbReference type="AlphaFoldDB" id="A0A2U2BTQ5"/>
<keyword evidence="3 5" id="KW-1133">Transmembrane helix</keyword>
<evidence type="ECO:0000256" key="4">
    <source>
        <dbReference type="ARBA" id="ARBA00023136"/>
    </source>
</evidence>
<evidence type="ECO:0000256" key="1">
    <source>
        <dbReference type="ARBA" id="ARBA00004141"/>
    </source>
</evidence>
<proteinExistence type="inferred from homology"/>
<keyword evidence="7" id="KW-1185">Reference proteome</keyword>
<comment type="caution">
    <text evidence="6">The sequence shown here is derived from an EMBL/GenBank/DDBJ whole genome shotgun (WGS) entry which is preliminary data.</text>
</comment>
<feature type="transmembrane region" description="Helical" evidence="5">
    <location>
        <begin position="178"/>
        <end position="202"/>
    </location>
</feature>